<dbReference type="GO" id="GO:0005886">
    <property type="term" value="C:plasma membrane"/>
    <property type="evidence" value="ECO:0000318"/>
    <property type="project" value="GO_Central"/>
</dbReference>
<feature type="transmembrane region" description="Helical" evidence="7">
    <location>
        <begin position="185"/>
        <end position="204"/>
    </location>
</feature>
<dbReference type="GO" id="GO:0055085">
    <property type="term" value="P:transmembrane transport"/>
    <property type="evidence" value="ECO:0000318"/>
    <property type="project" value="GO_Central"/>
</dbReference>
<dbReference type="Proteomes" id="UP000813463">
    <property type="component" value="Chromosome 5"/>
</dbReference>
<evidence type="ECO:0000256" key="6">
    <source>
        <dbReference type="SAM" id="MobiDB-lite"/>
    </source>
</evidence>
<dbReference type="GO" id="GO:0022857">
    <property type="term" value="F:transmembrane transporter activity"/>
    <property type="evidence" value="ECO:0000318"/>
    <property type="project" value="GO_Central"/>
</dbReference>
<accession>A0A9R0J399</accession>
<evidence type="ECO:0000256" key="7">
    <source>
        <dbReference type="SAM" id="Phobius"/>
    </source>
</evidence>
<feature type="transmembrane region" description="Helical" evidence="7">
    <location>
        <begin position="538"/>
        <end position="558"/>
    </location>
</feature>
<evidence type="ECO:0000313" key="8">
    <source>
        <dbReference type="Proteomes" id="UP000813463"/>
    </source>
</evidence>
<feature type="transmembrane region" description="Helical" evidence="7">
    <location>
        <begin position="374"/>
        <end position="392"/>
    </location>
</feature>
<feature type="transmembrane region" description="Helical" evidence="7">
    <location>
        <begin position="210"/>
        <end position="231"/>
    </location>
</feature>
<gene>
    <name evidence="9" type="primary">LOC110798997</name>
</gene>
<dbReference type="Pfam" id="PF00854">
    <property type="entry name" value="PTR2"/>
    <property type="match status" value="1"/>
</dbReference>
<evidence type="ECO:0000256" key="4">
    <source>
        <dbReference type="ARBA" id="ARBA00022989"/>
    </source>
</evidence>
<reference evidence="9" key="2">
    <citation type="submission" date="2025-08" db="UniProtKB">
        <authorList>
            <consortium name="RefSeq"/>
        </authorList>
    </citation>
    <scope>IDENTIFICATION</scope>
    <source>
        <tissue evidence="9">Leaf</tissue>
    </source>
</reference>
<keyword evidence="4 7" id="KW-1133">Transmembrane helix</keyword>
<comment type="subcellular location">
    <subcellularLocation>
        <location evidence="1">Membrane</location>
        <topology evidence="1">Multi-pass membrane protein</topology>
    </subcellularLocation>
</comment>
<keyword evidence="8" id="KW-1185">Reference proteome</keyword>
<feature type="transmembrane region" description="Helical" evidence="7">
    <location>
        <begin position="495"/>
        <end position="518"/>
    </location>
</feature>
<dbReference type="KEGG" id="soe:110798997"/>
<evidence type="ECO:0000256" key="1">
    <source>
        <dbReference type="ARBA" id="ARBA00004141"/>
    </source>
</evidence>
<feature type="transmembrane region" description="Helical" evidence="7">
    <location>
        <begin position="97"/>
        <end position="117"/>
    </location>
</feature>
<evidence type="ECO:0000256" key="5">
    <source>
        <dbReference type="ARBA" id="ARBA00023136"/>
    </source>
</evidence>
<organism evidence="8 9">
    <name type="scientific">Spinacia oleracea</name>
    <name type="common">Spinach</name>
    <dbReference type="NCBI Taxonomy" id="3562"/>
    <lineage>
        <taxon>Eukaryota</taxon>
        <taxon>Viridiplantae</taxon>
        <taxon>Streptophyta</taxon>
        <taxon>Embryophyta</taxon>
        <taxon>Tracheophyta</taxon>
        <taxon>Spermatophyta</taxon>
        <taxon>Magnoliopsida</taxon>
        <taxon>eudicotyledons</taxon>
        <taxon>Gunneridae</taxon>
        <taxon>Pentapetalae</taxon>
        <taxon>Caryophyllales</taxon>
        <taxon>Chenopodiaceae</taxon>
        <taxon>Chenopodioideae</taxon>
        <taxon>Anserineae</taxon>
        <taxon>Spinacia</taxon>
    </lineage>
</organism>
<protein>
    <submittedName>
        <fullName evidence="9">Protein NRT1/ PTR FAMILY 2.8</fullName>
    </submittedName>
</protein>
<proteinExistence type="inferred from homology"/>
<dbReference type="InterPro" id="IPR000109">
    <property type="entry name" value="POT_fam"/>
</dbReference>
<evidence type="ECO:0000256" key="2">
    <source>
        <dbReference type="ARBA" id="ARBA00005982"/>
    </source>
</evidence>
<dbReference type="RefSeq" id="XP_021859892.2">
    <property type="nucleotide sequence ID" value="XM_022004200.2"/>
</dbReference>
<keyword evidence="5 7" id="KW-0472">Membrane</keyword>
<feature type="transmembrane region" description="Helical" evidence="7">
    <location>
        <begin position="137"/>
        <end position="156"/>
    </location>
</feature>
<dbReference type="AlphaFoldDB" id="A0A9R0J399"/>
<keyword evidence="3 7" id="KW-0812">Transmembrane</keyword>
<name>A0A9R0J399_SPIOL</name>
<dbReference type="PANTHER" id="PTHR11654">
    <property type="entry name" value="OLIGOPEPTIDE TRANSPORTER-RELATED"/>
    <property type="match status" value="1"/>
</dbReference>
<feature type="region of interest" description="Disordered" evidence="6">
    <location>
        <begin position="1"/>
        <end position="20"/>
    </location>
</feature>
<evidence type="ECO:0000256" key="3">
    <source>
        <dbReference type="ARBA" id="ARBA00022692"/>
    </source>
</evidence>
<dbReference type="GeneID" id="110798997"/>
<dbReference type="InterPro" id="IPR036259">
    <property type="entry name" value="MFS_trans_sf"/>
</dbReference>
<dbReference type="SUPFAM" id="SSF103473">
    <property type="entry name" value="MFS general substrate transporter"/>
    <property type="match status" value="1"/>
</dbReference>
<reference evidence="8" key="1">
    <citation type="journal article" date="2021" name="Nat. Commun.">
        <title>Genomic analyses provide insights into spinach domestication and the genetic basis of agronomic traits.</title>
        <authorList>
            <person name="Cai X."/>
            <person name="Sun X."/>
            <person name="Xu C."/>
            <person name="Sun H."/>
            <person name="Wang X."/>
            <person name="Ge C."/>
            <person name="Zhang Z."/>
            <person name="Wang Q."/>
            <person name="Fei Z."/>
            <person name="Jiao C."/>
            <person name="Wang Q."/>
        </authorList>
    </citation>
    <scope>NUCLEOTIDE SEQUENCE [LARGE SCALE GENOMIC DNA]</scope>
    <source>
        <strain evidence="8">cv. Varoflay</strain>
    </source>
</reference>
<evidence type="ECO:0000313" key="9">
    <source>
        <dbReference type="RefSeq" id="XP_021859892.2"/>
    </source>
</evidence>
<dbReference type="Gene3D" id="1.20.1250.20">
    <property type="entry name" value="MFS general substrate transporter like domains"/>
    <property type="match status" value="1"/>
</dbReference>
<comment type="similarity">
    <text evidence="2">Belongs to the major facilitator superfamily. Proton-dependent oligopeptide transporter (POT/PTR) (TC 2.A.17) family.</text>
</comment>
<sequence length="585" mass="64537">MGTEAGKDEENDNQLSSTNQRKKGGWTAVKYILANETFDKVASMSLICNMILFLRSNYHIGGIALLNLQGIWSGCSNFLTIPGAVLSDTYLGRFSTLLIGSIISTMGMGILTVSVGVPKLKPPKCEPPAECLPSESWQLAILYAGLTLVAIGGGCVRPCNIGFGADQFDVTTEKGRASYARFYNWWYFSFTFALLVALIGVVWIQVHISWAIACVVATVCFASSTIIFLIGSPTFINKKPQGSIYIDMARVVVAAFGKRNVQNHQTIYDPPCISNSNDVIAPPKLSRTNRLIYLDKASLITQPEELNNSGLAINKWSLCSVQQVEQLKCLFGILPVWLTGVFCFVSIDQHNSYGILQAMQMNRRFTRKGFEIPAAWIGFASMASLSLWILAYERICLPLAKKITKKNDVRLSINTRIKIGIVMSVLSTSTAAVVECKRRELAIKNNSYSSPLHVGYLAPQQVICGLTEAFAGVTVMEFYTTQMPESMRSLSGSIFFLNLAMASYISIAIINIITKITQHTHQGSWLGGNDLNHNRLDYLFAIVACLGVVNYFFFTFFASKFVFIDNNIETTEAASSSTEVHPRVE</sequence>